<dbReference type="RefSeq" id="WP_013697112.1">
    <property type="nucleotide sequence ID" value="NC_015381.1"/>
</dbReference>
<accession>F2L9J8</accession>
<dbReference type="AlphaFoldDB" id="F2L9J8"/>
<dbReference type="Proteomes" id="UP000008316">
    <property type="component" value="Chromosome 1"/>
</dbReference>
<proteinExistence type="predicted"/>
<keyword evidence="2" id="KW-1185">Reference proteome</keyword>
<protein>
    <submittedName>
        <fullName evidence="1">Uncharacterized protein</fullName>
    </submittedName>
</protein>
<dbReference type="HOGENOM" id="CLU_163191_0_0_4"/>
<evidence type="ECO:0000313" key="2">
    <source>
        <dbReference type="Proteomes" id="UP000008316"/>
    </source>
</evidence>
<dbReference type="KEGG" id="bgd:bgla_1g10780"/>
<organism evidence="1 2">
    <name type="scientific">Burkholderia gladioli (strain BSR3)</name>
    <dbReference type="NCBI Taxonomy" id="999541"/>
    <lineage>
        <taxon>Bacteria</taxon>
        <taxon>Pseudomonadati</taxon>
        <taxon>Pseudomonadota</taxon>
        <taxon>Betaproteobacteria</taxon>
        <taxon>Burkholderiales</taxon>
        <taxon>Burkholderiaceae</taxon>
        <taxon>Burkholderia</taxon>
    </lineage>
</organism>
<dbReference type="STRING" id="999541.bgla_1g10780"/>
<evidence type="ECO:0000313" key="1">
    <source>
        <dbReference type="EMBL" id="AEA59761.1"/>
    </source>
</evidence>
<dbReference type="EMBL" id="CP002599">
    <property type="protein sequence ID" value="AEA59761.1"/>
    <property type="molecule type" value="Genomic_DNA"/>
</dbReference>
<reference evidence="1 2" key="1">
    <citation type="journal article" date="2011" name="J. Bacteriol.">
        <title>Complete genome sequence of Burkholderia gladioli BSR3.</title>
        <authorList>
            <person name="Seo Y.S."/>
            <person name="Lim J."/>
            <person name="Choi B.S."/>
            <person name="Kim H."/>
            <person name="Goo E."/>
            <person name="Lee B."/>
            <person name="Lim J.S."/>
            <person name="Choi I.Y."/>
            <person name="Moon J.S."/>
            <person name="Kim J."/>
            <person name="Hwang I."/>
        </authorList>
    </citation>
    <scope>NUCLEOTIDE SEQUENCE [LARGE SCALE GENOMIC DNA]</scope>
    <source>
        <strain evidence="1 2">BSR3</strain>
    </source>
</reference>
<name>F2L9J8_BURGS</name>
<gene>
    <name evidence="1" type="ordered locus">bgla_1g10780</name>
</gene>
<sequence length="130" mass="14267">MRFESGMQCCNQFREQAGLSCSYGNQLACASGAIERMATGMPTGIPRLLNQLLDTFPLSAGYIIEHAIRYADPDVAVDVAAKYCSTLPTKPERIAFKDQIAGFLSGPQMSAFEQSTREEFARRKSAPHRG</sequence>